<dbReference type="PROSITE" id="PS50022">
    <property type="entry name" value="FA58C_3"/>
    <property type="match status" value="1"/>
</dbReference>
<dbReference type="InterPro" id="IPR000421">
    <property type="entry name" value="FA58C"/>
</dbReference>
<keyword evidence="4" id="KW-1185">Reference proteome</keyword>
<dbReference type="Gene3D" id="2.60.120.260">
    <property type="entry name" value="Galactose-binding domain-like"/>
    <property type="match status" value="1"/>
</dbReference>
<dbReference type="Pfam" id="PF00754">
    <property type="entry name" value="F5_F8_type_C"/>
    <property type="match status" value="1"/>
</dbReference>
<accession>A0ABP5XP41</accession>
<gene>
    <name evidence="3" type="ORF">GCM10010191_93320</name>
</gene>
<organism evidence="3 4">
    <name type="scientific">Actinomadura vinacea</name>
    <dbReference type="NCBI Taxonomy" id="115336"/>
    <lineage>
        <taxon>Bacteria</taxon>
        <taxon>Bacillati</taxon>
        <taxon>Actinomycetota</taxon>
        <taxon>Actinomycetes</taxon>
        <taxon>Streptosporangiales</taxon>
        <taxon>Thermomonosporaceae</taxon>
        <taxon>Actinomadura</taxon>
    </lineage>
</organism>
<dbReference type="EMBL" id="BAAARW010000048">
    <property type="protein sequence ID" value="GAA2458657.1"/>
    <property type="molecule type" value="Genomic_DNA"/>
</dbReference>
<dbReference type="PROSITE" id="PS51257">
    <property type="entry name" value="PROKAR_LIPOPROTEIN"/>
    <property type="match status" value="1"/>
</dbReference>
<dbReference type="InterPro" id="IPR008979">
    <property type="entry name" value="Galactose-bd-like_sf"/>
</dbReference>
<dbReference type="SUPFAM" id="SSF49785">
    <property type="entry name" value="Galactose-binding domain-like"/>
    <property type="match status" value="1"/>
</dbReference>
<comment type="caution">
    <text evidence="3">The sequence shown here is derived from an EMBL/GenBank/DDBJ whole genome shotgun (WGS) entry which is preliminary data.</text>
</comment>
<sequence>MSVPPRLALWGGLAAAACAVVAYPLAAIGSPGGAPRDPRPTWTPGVLAYPPPPVNPEHATMRKVETRTLSADARGKVTPTADRSRFTLVRASDPRCRSGWMTIGMRNATGGPVYGDLTAEAGPLKVSRPVFANYLPASYEARIQFRITAPPEVAAGEYRLSLRVGRERLTVPVTLAEPGPGEDDLACGRPVTASSEDASGRYPAASVTDGNLNGEEFGVGNGWNDATSRAWPDTLDVDLGGTRRISAVVLHTLAGNRYAASRYGLRDWDVEVREDGEWTTVARSRSNTSGRVPMTFDPVEADAVRIVCLGSNDGRFSRIIELEVFGP</sequence>
<name>A0ABP5XP41_9ACTN</name>
<reference evidence="4" key="1">
    <citation type="journal article" date="2019" name="Int. J. Syst. Evol. Microbiol.">
        <title>The Global Catalogue of Microorganisms (GCM) 10K type strain sequencing project: providing services to taxonomists for standard genome sequencing and annotation.</title>
        <authorList>
            <consortium name="The Broad Institute Genomics Platform"/>
            <consortium name="The Broad Institute Genome Sequencing Center for Infectious Disease"/>
            <person name="Wu L."/>
            <person name="Ma J."/>
        </authorList>
    </citation>
    <scope>NUCLEOTIDE SEQUENCE [LARGE SCALE GENOMIC DNA]</scope>
    <source>
        <strain evidence="4">JCM 3325</strain>
    </source>
</reference>
<feature type="domain" description="F5/8 type C" evidence="2">
    <location>
        <begin position="173"/>
        <end position="327"/>
    </location>
</feature>
<protein>
    <recommendedName>
        <fullName evidence="2">F5/8 type C domain-containing protein</fullName>
    </recommendedName>
</protein>
<proteinExistence type="predicted"/>
<dbReference type="Proteomes" id="UP001501231">
    <property type="component" value="Unassembled WGS sequence"/>
</dbReference>
<dbReference type="RefSeq" id="WP_344598422.1">
    <property type="nucleotide sequence ID" value="NZ_BAAARW010000048.1"/>
</dbReference>
<evidence type="ECO:0000313" key="4">
    <source>
        <dbReference type="Proteomes" id="UP001501231"/>
    </source>
</evidence>
<evidence type="ECO:0000259" key="2">
    <source>
        <dbReference type="PROSITE" id="PS50022"/>
    </source>
</evidence>
<evidence type="ECO:0000313" key="3">
    <source>
        <dbReference type="EMBL" id="GAA2458657.1"/>
    </source>
</evidence>
<evidence type="ECO:0000256" key="1">
    <source>
        <dbReference type="SAM" id="MobiDB-lite"/>
    </source>
</evidence>
<feature type="region of interest" description="Disordered" evidence="1">
    <location>
        <begin position="175"/>
        <end position="209"/>
    </location>
</feature>